<protein>
    <submittedName>
        <fullName evidence="1">Uncharacterized protein</fullName>
    </submittedName>
</protein>
<name>A0A4C1U9Y5_EUMVA</name>
<comment type="caution">
    <text evidence="1">The sequence shown here is derived from an EMBL/GenBank/DDBJ whole genome shotgun (WGS) entry which is preliminary data.</text>
</comment>
<dbReference type="Proteomes" id="UP000299102">
    <property type="component" value="Unassembled WGS sequence"/>
</dbReference>
<sequence>MAPVHWSASCTIRNFGIFIKSVIRHWTKRKEEGAPAAKRDQAASPAALDCGRCSGALQLGNDSHKSTRCNRPPAPRIKGFESAGYAALLLEDYNALYCILHGTPYDHNGRPDTFRVLTRFRDRFVAQLRRRDAGRLWEFERIPSSASSDVGRRSPLTPPRVVQKCPLLFIKIMHVQF</sequence>
<evidence type="ECO:0000313" key="2">
    <source>
        <dbReference type="Proteomes" id="UP000299102"/>
    </source>
</evidence>
<proteinExistence type="predicted"/>
<dbReference type="AlphaFoldDB" id="A0A4C1U9Y5"/>
<evidence type="ECO:0000313" key="1">
    <source>
        <dbReference type="EMBL" id="GBP22877.1"/>
    </source>
</evidence>
<dbReference type="EMBL" id="BGZK01000144">
    <property type="protein sequence ID" value="GBP22877.1"/>
    <property type="molecule type" value="Genomic_DNA"/>
</dbReference>
<reference evidence="1 2" key="1">
    <citation type="journal article" date="2019" name="Commun. Biol.">
        <title>The bagworm genome reveals a unique fibroin gene that provides high tensile strength.</title>
        <authorList>
            <person name="Kono N."/>
            <person name="Nakamura H."/>
            <person name="Ohtoshi R."/>
            <person name="Tomita M."/>
            <person name="Numata K."/>
            <person name="Arakawa K."/>
        </authorList>
    </citation>
    <scope>NUCLEOTIDE SEQUENCE [LARGE SCALE GENOMIC DNA]</scope>
</reference>
<accession>A0A4C1U9Y5</accession>
<keyword evidence="2" id="KW-1185">Reference proteome</keyword>
<gene>
    <name evidence="1" type="ORF">EVAR_17231_1</name>
</gene>
<organism evidence="1 2">
    <name type="scientific">Eumeta variegata</name>
    <name type="common">Bagworm moth</name>
    <name type="synonym">Eumeta japonica</name>
    <dbReference type="NCBI Taxonomy" id="151549"/>
    <lineage>
        <taxon>Eukaryota</taxon>
        <taxon>Metazoa</taxon>
        <taxon>Ecdysozoa</taxon>
        <taxon>Arthropoda</taxon>
        <taxon>Hexapoda</taxon>
        <taxon>Insecta</taxon>
        <taxon>Pterygota</taxon>
        <taxon>Neoptera</taxon>
        <taxon>Endopterygota</taxon>
        <taxon>Lepidoptera</taxon>
        <taxon>Glossata</taxon>
        <taxon>Ditrysia</taxon>
        <taxon>Tineoidea</taxon>
        <taxon>Psychidae</taxon>
        <taxon>Oiketicinae</taxon>
        <taxon>Eumeta</taxon>
    </lineage>
</organism>